<dbReference type="InterPro" id="IPR029068">
    <property type="entry name" value="Glyas_Bleomycin-R_OHBP_Dase"/>
</dbReference>
<dbReference type="SUPFAM" id="SSF54593">
    <property type="entry name" value="Glyoxalase/Bleomycin resistance protein/Dihydroxybiphenyl dioxygenase"/>
    <property type="match status" value="1"/>
</dbReference>
<proteinExistence type="predicted"/>
<keyword evidence="3" id="KW-1185">Reference proteome</keyword>
<dbReference type="Pfam" id="PF00903">
    <property type="entry name" value="Glyoxalase"/>
    <property type="match status" value="1"/>
</dbReference>
<organism evidence="2 3">
    <name type="scientific">Candidatus Nitrosocosmicus franklandianus</name>
    <dbReference type="NCBI Taxonomy" id="1798806"/>
    <lineage>
        <taxon>Archaea</taxon>
        <taxon>Nitrososphaerota</taxon>
        <taxon>Nitrososphaeria</taxon>
        <taxon>Nitrososphaerales</taxon>
        <taxon>Nitrososphaeraceae</taxon>
        <taxon>Candidatus Nitrosocosmicus</taxon>
    </lineage>
</organism>
<name>A0A484IAR1_9ARCH</name>
<sequence length="152" mass="17370">MSYVKPIPEGYHAVTAYFVVDGAEKLIDFMKQAFGAKETERFSMSDGSIGHAKVRIGDSVIMIGDASQYVWKAMPSTIYLYVEDCDTIYKRALEAEATSLMEPKDQFYGDRNCGVKDPVGNHWFIATHKEDLAKDELERRAQDYLKQQQQRQ</sequence>
<evidence type="ECO:0000259" key="1">
    <source>
        <dbReference type="PROSITE" id="PS51819"/>
    </source>
</evidence>
<dbReference type="Gene3D" id="3.30.720.110">
    <property type="match status" value="1"/>
</dbReference>
<reference evidence="2 3" key="1">
    <citation type="submission" date="2019-02" db="EMBL/GenBank/DDBJ databases">
        <authorList>
            <person name="Lehtovirta-Morley E L."/>
        </authorList>
    </citation>
    <scope>NUCLEOTIDE SEQUENCE [LARGE SCALE GENOMIC DNA]</scope>
    <source>
        <strain evidence="2">NFRAN1</strain>
    </source>
</reference>
<dbReference type="RefSeq" id="WP_134484015.1">
    <property type="nucleotide sequence ID" value="NZ_LR216287.1"/>
</dbReference>
<gene>
    <name evidence="2" type="ORF">NFRAN_1602</name>
</gene>
<evidence type="ECO:0000313" key="3">
    <source>
        <dbReference type="Proteomes" id="UP000294299"/>
    </source>
</evidence>
<evidence type="ECO:0000313" key="2">
    <source>
        <dbReference type="EMBL" id="VFJ13924.1"/>
    </source>
</evidence>
<dbReference type="EMBL" id="LR216287">
    <property type="protein sequence ID" value="VFJ13924.1"/>
    <property type="molecule type" value="Genomic_DNA"/>
</dbReference>
<dbReference type="InterPro" id="IPR037523">
    <property type="entry name" value="VOC_core"/>
</dbReference>
<dbReference type="Gene3D" id="3.30.720.120">
    <property type="match status" value="1"/>
</dbReference>
<protein>
    <submittedName>
        <fullName evidence="2">Glyoxalase</fullName>
    </submittedName>
</protein>
<dbReference type="InterPro" id="IPR004360">
    <property type="entry name" value="Glyas_Fos-R_dOase_dom"/>
</dbReference>
<accession>A0A484IAR1</accession>
<dbReference type="Proteomes" id="UP000294299">
    <property type="component" value="Chromosome NFRAN"/>
</dbReference>
<dbReference type="OrthoDB" id="144489at2157"/>
<dbReference type="GeneID" id="39420937"/>
<dbReference type="PANTHER" id="PTHR34109">
    <property type="entry name" value="BNAUNNG04460D PROTEIN-RELATED"/>
    <property type="match status" value="1"/>
</dbReference>
<dbReference type="PANTHER" id="PTHR34109:SF1">
    <property type="entry name" value="VOC DOMAIN-CONTAINING PROTEIN"/>
    <property type="match status" value="1"/>
</dbReference>
<dbReference type="KEGG" id="nfn:NFRAN_1602"/>
<dbReference type="CDD" id="cd07246">
    <property type="entry name" value="VOC_like"/>
    <property type="match status" value="1"/>
</dbReference>
<dbReference type="AlphaFoldDB" id="A0A484IAR1"/>
<feature type="domain" description="VOC" evidence="1">
    <location>
        <begin position="10"/>
        <end position="128"/>
    </location>
</feature>
<dbReference type="PROSITE" id="PS51819">
    <property type="entry name" value="VOC"/>
    <property type="match status" value="1"/>
</dbReference>